<keyword evidence="2" id="KW-1185">Reference proteome</keyword>
<dbReference type="AlphaFoldDB" id="A0A387BR41"/>
<gene>
    <name evidence="1" type="ORF">D7I44_07730</name>
</gene>
<reference evidence="1 2" key="1">
    <citation type="submission" date="2018-09" db="EMBL/GenBank/DDBJ databases">
        <title>Genome sequencing of strain 2DFW10M-5.</title>
        <authorList>
            <person name="Heo J."/>
            <person name="Kim S.-J."/>
            <person name="Kwon S.-W."/>
        </authorList>
    </citation>
    <scope>NUCLEOTIDE SEQUENCE [LARGE SCALE GENOMIC DNA]</scope>
    <source>
        <strain evidence="1 2">2DFW10M-5</strain>
    </source>
</reference>
<evidence type="ECO:0008006" key="3">
    <source>
        <dbReference type="Google" id="ProtNLM"/>
    </source>
</evidence>
<sequence length="200" mass="21064">MSTARLVHFESDASRARDVVGLGQRIGTLTVGRVDASDMYRAGLVQIVSAMDHYFHGVVLDRAVDLIVGRTSSNTASTKVGVSFDAVRQIIAASTPAERELAARTHVSQRLALETYQKPDDIGAALAVVGIPKIWSAAFGAAAGGTKVALGVIVTRRNRIVHQADSDPLVPGMVTALSDVDALAAIDTVCKVVRSIDAFL</sequence>
<dbReference type="OrthoDB" id="291940at2"/>
<protein>
    <recommendedName>
        <fullName evidence="3">RiboL-PSP-HEPN domain-containing protein</fullName>
    </recommendedName>
</protein>
<accession>A0A387BR41</accession>
<dbReference type="EMBL" id="CP032624">
    <property type="protein sequence ID" value="AYG03437.1"/>
    <property type="molecule type" value="Genomic_DNA"/>
</dbReference>
<dbReference type="KEGG" id="gry:D7I44_07730"/>
<evidence type="ECO:0000313" key="1">
    <source>
        <dbReference type="EMBL" id="AYG03437.1"/>
    </source>
</evidence>
<evidence type="ECO:0000313" key="2">
    <source>
        <dbReference type="Proteomes" id="UP000275069"/>
    </source>
</evidence>
<organism evidence="1 2">
    <name type="scientific">Gryllotalpicola protaetiae</name>
    <dbReference type="NCBI Taxonomy" id="2419771"/>
    <lineage>
        <taxon>Bacteria</taxon>
        <taxon>Bacillati</taxon>
        <taxon>Actinomycetota</taxon>
        <taxon>Actinomycetes</taxon>
        <taxon>Micrococcales</taxon>
        <taxon>Microbacteriaceae</taxon>
        <taxon>Gryllotalpicola</taxon>
    </lineage>
</organism>
<proteinExistence type="predicted"/>
<name>A0A387BR41_9MICO</name>
<dbReference type="Proteomes" id="UP000275069">
    <property type="component" value="Chromosome"/>
</dbReference>